<gene>
    <name evidence="2" type="ORF">FRE64_10615</name>
</gene>
<evidence type="ECO:0000313" key="3">
    <source>
        <dbReference type="Proteomes" id="UP000318453"/>
    </source>
</evidence>
<dbReference type="OrthoDB" id="425719at2"/>
<evidence type="ECO:0000313" key="2">
    <source>
        <dbReference type="EMBL" id="QDZ40365.1"/>
    </source>
</evidence>
<dbReference type="EMBL" id="CP042326">
    <property type="protein sequence ID" value="QDZ40365.1"/>
    <property type="molecule type" value="Genomic_DNA"/>
</dbReference>
<feature type="chain" id="PRO_5022772675" evidence="1">
    <location>
        <begin position="30"/>
        <end position="167"/>
    </location>
</feature>
<dbReference type="AlphaFoldDB" id="A0A5B8NQA2"/>
<feature type="signal peptide" evidence="1">
    <location>
        <begin position="1"/>
        <end position="29"/>
    </location>
</feature>
<sequence length="167" mass="18010">MKPLNGLGRITVLGTGLLFMLAPSFSARAAVGDEFRVCAEELQEAGLSANEASAACADAIRPKDLSLCVLSMNQEVGVDANEALSNCFRDRRPLELATCVIEINDFIEVENLSLMVENCRRSALPLRYSDCVVGLTDTAGEEITPSQAIEDCISAEDFPRALSPIQR</sequence>
<dbReference type="Proteomes" id="UP000318453">
    <property type="component" value="Chromosome"/>
</dbReference>
<organism evidence="2 3">
    <name type="scientific">Euhalothece natronophila Z-M001</name>
    <dbReference type="NCBI Taxonomy" id="522448"/>
    <lineage>
        <taxon>Bacteria</taxon>
        <taxon>Bacillati</taxon>
        <taxon>Cyanobacteriota</taxon>
        <taxon>Cyanophyceae</taxon>
        <taxon>Oscillatoriophycideae</taxon>
        <taxon>Chroococcales</taxon>
        <taxon>Halothecacae</taxon>
        <taxon>Halothece cluster</taxon>
        <taxon>Euhalothece</taxon>
    </lineage>
</organism>
<keyword evidence="3" id="KW-1185">Reference proteome</keyword>
<dbReference type="KEGG" id="enn:FRE64_10615"/>
<protein>
    <submittedName>
        <fullName evidence="2">Uncharacterized protein</fullName>
    </submittedName>
</protein>
<reference evidence="2" key="1">
    <citation type="submission" date="2019-08" db="EMBL/GenBank/DDBJ databases">
        <title>Carotenoids and Carotenoid Binding Proteins in the Halophilic Cyanobacterium Euhalothece sp. ZM00.</title>
        <authorList>
            <person name="Cho S.M."/>
            <person name="Song J.Y."/>
            <person name="Park Y.-I."/>
        </authorList>
    </citation>
    <scope>NUCLEOTIDE SEQUENCE [LARGE SCALE GENOMIC DNA]</scope>
    <source>
        <strain evidence="2">Z-M001</strain>
    </source>
</reference>
<evidence type="ECO:0000256" key="1">
    <source>
        <dbReference type="SAM" id="SignalP"/>
    </source>
</evidence>
<dbReference type="RefSeq" id="WP_146296051.1">
    <property type="nucleotide sequence ID" value="NZ_CP042326.1"/>
</dbReference>
<accession>A0A5B8NQA2</accession>
<name>A0A5B8NQA2_9CHRO</name>
<proteinExistence type="predicted"/>
<keyword evidence="1" id="KW-0732">Signal</keyword>